<comment type="function">
    <text evidence="9 11">Catalyzes the conversion of GTP to 2,5-diamino-6-ribosylamino-4(3H)-pyrimidinone 5'-phosphate (DARP), formate and pyrophosphate.</text>
</comment>
<accession>A0A7W6RC59</accession>
<dbReference type="FunFam" id="3.40.50.10990:FF:000001">
    <property type="entry name" value="Riboflavin biosynthesis protein RibBA"/>
    <property type="match status" value="1"/>
</dbReference>
<feature type="binding site" evidence="11">
    <location>
        <position position="261"/>
    </location>
    <ligand>
        <name>GTP</name>
        <dbReference type="ChEBI" id="CHEBI:37565"/>
    </ligand>
</feature>
<sequence length="385" mass="40263">MTLAPLSQPRPDISSPPALSPLDRVGRALAELRRGAAVVVVGPGDAVLAATAEGADGDLLANLSALGETEAAPDLLMTTRRAAVLNLGAPGPGAVRLGLPGGLTEDRLRRLADPTEADPVPVPAGSTVEPVAADSGAGAAVVLAKLARLLPAVVAVPCPVSALEALAWARARDIVAVAAEDVVAHHETAARALRPVSEARVPLMGAEETRVIAFRPDDGGIEHLAIVIGRPDPESAVLTRLHSECFTGDILGSLRCDCGEQLRGAIDVISRAGAGVLLYLAQEGRGIGLVNKLRAYTLQDGGLDTVDANEQLGFDDDERLYSPAAEMLRHLGFTRVRLLTNNPRKVSALARHRIQVVERVPHAFPANAHNVGYLRAKARRSGHLF</sequence>
<dbReference type="PANTHER" id="PTHR21327">
    <property type="entry name" value="GTP CYCLOHYDROLASE II-RELATED"/>
    <property type="match status" value="1"/>
</dbReference>
<feature type="binding site" evidence="11">
    <location>
        <position position="258"/>
    </location>
    <ligand>
        <name>Zn(2+)</name>
        <dbReference type="ChEBI" id="CHEBI:29105"/>
        <note>catalytic</note>
    </ligand>
</feature>
<feature type="active site" description="Proton acceptor" evidence="11">
    <location>
        <position position="317"/>
    </location>
</feature>
<feature type="binding site" evidence="11">
    <location>
        <position position="245"/>
    </location>
    <ligand>
        <name>Zn(2+)</name>
        <dbReference type="ChEBI" id="CHEBI:29105"/>
        <note>catalytic</note>
    </ligand>
</feature>
<evidence type="ECO:0000256" key="7">
    <source>
        <dbReference type="ARBA" id="ARBA00022833"/>
    </source>
</evidence>
<dbReference type="UniPathway" id="UPA00275">
    <property type="reaction ID" value="UER00400"/>
</dbReference>
<evidence type="ECO:0000313" key="14">
    <source>
        <dbReference type="EMBL" id="MBB4265441.1"/>
    </source>
</evidence>
<dbReference type="InterPro" id="IPR032677">
    <property type="entry name" value="GTP_cyclohydro_II"/>
</dbReference>
<dbReference type="GO" id="GO:0009231">
    <property type="term" value="P:riboflavin biosynthetic process"/>
    <property type="evidence" value="ECO:0007669"/>
    <property type="project" value="UniProtKB-UniRule"/>
</dbReference>
<feature type="binding site" evidence="11">
    <location>
        <position position="256"/>
    </location>
    <ligand>
        <name>Zn(2+)</name>
        <dbReference type="ChEBI" id="CHEBI:29105"/>
        <note>catalytic</note>
    </ligand>
</feature>
<feature type="region of interest" description="Disordered" evidence="12">
    <location>
        <begin position="1"/>
        <end position="20"/>
    </location>
</feature>
<dbReference type="SUPFAM" id="SSF142695">
    <property type="entry name" value="RibA-like"/>
    <property type="match status" value="1"/>
</dbReference>
<gene>
    <name evidence="11" type="primary">ribA</name>
    <name evidence="14" type="ORF">GGD89_001060</name>
</gene>
<evidence type="ECO:0000256" key="12">
    <source>
        <dbReference type="SAM" id="MobiDB-lite"/>
    </source>
</evidence>
<dbReference type="NCBIfam" id="TIGR00505">
    <property type="entry name" value="ribA"/>
    <property type="match status" value="1"/>
</dbReference>
<comment type="similarity">
    <text evidence="2">In the N-terminal section; belongs to the DHBP synthase family.</text>
</comment>
<dbReference type="EMBL" id="JACIGK010000006">
    <property type="protein sequence ID" value="MBB4265441.1"/>
    <property type="molecule type" value="Genomic_DNA"/>
</dbReference>
<evidence type="ECO:0000259" key="13">
    <source>
        <dbReference type="Pfam" id="PF00925"/>
    </source>
</evidence>
<keyword evidence="6 11" id="KW-0378">Hydrolase</keyword>
<evidence type="ECO:0000256" key="8">
    <source>
        <dbReference type="ARBA" id="ARBA00023134"/>
    </source>
</evidence>
<protein>
    <recommendedName>
        <fullName evidence="11">GTP cyclohydrolase-2</fullName>
        <ecNumber evidence="11">3.5.4.25</ecNumber>
    </recommendedName>
    <alternativeName>
        <fullName evidence="11">GTP cyclohydrolase II</fullName>
    </alternativeName>
</protein>
<reference evidence="14 15" key="1">
    <citation type="submission" date="2020-08" db="EMBL/GenBank/DDBJ databases">
        <title>Genome sequencing of Purple Non-Sulfur Bacteria from various extreme environments.</title>
        <authorList>
            <person name="Mayer M."/>
        </authorList>
    </citation>
    <scope>NUCLEOTIDE SEQUENCE [LARGE SCALE GENOMIC DNA]</scope>
    <source>
        <strain evidence="14 15">JA131</strain>
    </source>
</reference>
<evidence type="ECO:0000313" key="15">
    <source>
        <dbReference type="Proteomes" id="UP000554286"/>
    </source>
</evidence>
<keyword evidence="7 11" id="KW-0862">Zinc</keyword>
<feature type="binding site" evidence="11">
    <location>
        <position position="305"/>
    </location>
    <ligand>
        <name>GTP</name>
        <dbReference type="ChEBI" id="CHEBI:37565"/>
    </ligand>
</feature>
<comment type="cofactor">
    <cofactor evidence="11">
        <name>Zn(2+)</name>
        <dbReference type="ChEBI" id="CHEBI:29105"/>
    </cofactor>
    <text evidence="11">Binds 1 zinc ion per subunit.</text>
</comment>
<dbReference type="CDD" id="cd00641">
    <property type="entry name" value="GTP_cyclohydro2"/>
    <property type="match status" value="1"/>
</dbReference>
<dbReference type="GO" id="GO:0008270">
    <property type="term" value="F:zinc ion binding"/>
    <property type="evidence" value="ECO:0007669"/>
    <property type="project" value="UniProtKB-UniRule"/>
</dbReference>
<dbReference type="GO" id="GO:0005525">
    <property type="term" value="F:GTP binding"/>
    <property type="evidence" value="ECO:0007669"/>
    <property type="project" value="UniProtKB-KW"/>
</dbReference>
<comment type="pathway">
    <text evidence="1 11">Cofactor biosynthesis; riboflavin biosynthesis; 5-amino-6-(D-ribitylamino)uracil from GTP: step 1/4.</text>
</comment>
<proteinExistence type="inferred from homology"/>
<feature type="binding site" evidence="11">
    <location>
        <position position="340"/>
    </location>
    <ligand>
        <name>GTP</name>
        <dbReference type="ChEBI" id="CHEBI:37565"/>
    </ligand>
</feature>
<keyword evidence="3 11" id="KW-0686">Riboflavin biosynthesis</keyword>
<feature type="binding site" evidence="11">
    <location>
        <begin position="283"/>
        <end position="285"/>
    </location>
    <ligand>
        <name>GTP</name>
        <dbReference type="ChEBI" id="CHEBI:37565"/>
    </ligand>
</feature>
<dbReference type="NCBIfam" id="NF001591">
    <property type="entry name" value="PRK00393.1"/>
    <property type="match status" value="1"/>
</dbReference>
<organism evidence="14 15">
    <name type="scientific">Roseospira visakhapatnamensis</name>
    <dbReference type="NCBI Taxonomy" id="390880"/>
    <lineage>
        <taxon>Bacteria</taxon>
        <taxon>Pseudomonadati</taxon>
        <taxon>Pseudomonadota</taxon>
        <taxon>Alphaproteobacteria</taxon>
        <taxon>Rhodospirillales</taxon>
        <taxon>Rhodospirillaceae</taxon>
        <taxon>Roseospira</taxon>
    </lineage>
</organism>
<dbReference type="GO" id="GO:0005829">
    <property type="term" value="C:cytosol"/>
    <property type="evidence" value="ECO:0007669"/>
    <property type="project" value="TreeGrafter"/>
</dbReference>
<dbReference type="HAMAP" id="MF_00179">
    <property type="entry name" value="RibA"/>
    <property type="match status" value="1"/>
</dbReference>
<dbReference type="InterPro" id="IPR000926">
    <property type="entry name" value="RibA"/>
</dbReference>
<dbReference type="AlphaFoldDB" id="A0A7W6RC59"/>
<evidence type="ECO:0000256" key="6">
    <source>
        <dbReference type="ARBA" id="ARBA00022801"/>
    </source>
</evidence>
<name>A0A7W6RC59_9PROT</name>
<evidence type="ECO:0000256" key="1">
    <source>
        <dbReference type="ARBA" id="ARBA00004853"/>
    </source>
</evidence>
<evidence type="ECO:0000256" key="10">
    <source>
        <dbReference type="ARBA" id="ARBA00049295"/>
    </source>
</evidence>
<dbReference type="PANTHER" id="PTHR21327:SF18">
    <property type="entry name" value="3,4-DIHYDROXY-2-BUTANONE 4-PHOSPHATE SYNTHASE"/>
    <property type="match status" value="1"/>
</dbReference>
<evidence type="ECO:0000256" key="4">
    <source>
        <dbReference type="ARBA" id="ARBA00022723"/>
    </source>
</evidence>
<evidence type="ECO:0000256" key="5">
    <source>
        <dbReference type="ARBA" id="ARBA00022741"/>
    </source>
</evidence>
<dbReference type="InterPro" id="IPR036144">
    <property type="entry name" value="RibA-like_sf"/>
</dbReference>
<evidence type="ECO:0000256" key="9">
    <source>
        <dbReference type="ARBA" id="ARBA00043932"/>
    </source>
</evidence>
<dbReference type="GO" id="GO:0003935">
    <property type="term" value="F:GTP cyclohydrolase II activity"/>
    <property type="evidence" value="ECO:0007669"/>
    <property type="project" value="UniProtKB-UniRule"/>
</dbReference>
<comment type="similarity">
    <text evidence="11">Belongs to the GTP cyclohydrolase II family.</text>
</comment>
<evidence type="ECO:0000256" key="3">
    <source>
        <dbReference type="ARBA" id="ARBA00022619"/>
    </source>
</evidence>
<comment type="catalytic activity">
    <reaction evidence="10 11">
        <text>GTP + 4 H2O = 2,5-diamino-6-hydroxy-4-(5-phosphoribosylamino)-pyrimidine + formate + 2 phosphate + 3 H(+)</text>
        <dbReference type="Rhea" id="RHEA:23704"/>
        <dbReference type="ChEBI" id="CHEBI:15377"/>
        <dbReference type="ChEBI" id="CHEBI:15378"/>
        <dbReference type="ChEBI" id="CHEBI:15740"/>
        <dbReference type="ChEBI" id="CHEBI:37565"/>
        <dbReference type="ChEBI" id="CHEBI:43474"/>
        <dbReference type="ChEBI" id="CHEBI:58614"/>
        <dbReference type="EC" id="3.5.4.25"/>
    </reaction>
</comment>
<feature type="domain" description="GTP cyclohydrolase II" evidence="13">
    <location>
        <begin position="198"/>
        <end position="361"/>
    </location>
</feature>
<keyword evidence="5 11" id="KW-0547">Nucleotide-binding</keyword>
<evidence type="ECO:0000256" key="11">
    <source>
        <dbReference type="HAMAP-Rule" id="MF_00179"/>
    </source>
</evidence>
<dbReference type="RefSeq" id="WP_184043064.1">
    <property type="nucleotide sequence ID" value="NZ_JACIGK010000006.1"/>
</dbReference>
<dbReference type="EC" id="3.5.4.25" evidence="11"/>
<keyword evidence="8 11" id="KW-0342">GTP-binding</keyword>
<evidence type="ECO:0000256" key="2">
    <source>
        <dbReference type="ARBA" id="ARBA00005520"/>
    </source>
</evidence>
<feature type="binding site" evidence="11">
    <location>
        <begin position="240"/>
        <end position="244"/>
    </location>
    <ligand>
        <name>GTP</name>
        <dbReference type="ChEBI" id="CHEBI:37565"/>
    </ligand>
</feature>
<comment type="caution">
    <text evidence="14">The sequence shown here is derived from an EMBL/GenBank/DDBJ whole genome shotgun (WGS) entry which is preliminary data.</text>
</comment>
<dbReference type="Pfam" id="PF00925">
    <property type="entry name" value="GTP_cyclohydro2"/>
    <property type="match status" value="1"/>
</dbReference>
<keyword evidence="4 11" id="KW-0479">Metal-binding</keyword>
<dbReference type="Proteomes" id="UP000554286">
    <property type="component" value="Unassembled WGS sequence"/>
</dbReference>
<feature type="binding site" evidence="11">
    <location>
        <position position="345"/>
    </location>
    <ligand>
        <name>GTP</name>
        <dbReference type="ChEBI" id="CHEBI:37565"/>
    </ligand>
</feature>
<keyword evidence="15" id="KW-1185">Reference proteome</keyword>
<dbReference type="Gene3D" id="3.40.50.10990">
    <property type="entry name" value="GTP cyclohydrolase II"/>
    <property type="match status" value="1"/>
</dbReference>
<feature type="active site" description="Nucleophile" evidence="11">
    <location>
        <position position="319"/>
    </location>
</feature>